<dbReference type="STRING" id="99656.SAMN05421659_102142"/>
<dbReference type="PANTHER" id="PTHR34704">
    <property type="entry name" value="ATPASE"/>
    <property type="match status" value="1"/>
</dbReference>
<dbReference type="SUPFAM" id="SSF46785">
    <property type="entry name" value="Winged helix' DNA-binding domain"/>
    <property type="match status" value="1"/>
</dbReference>
<dbReference type="OrthoDB" id="9813134at2"/>
<keyword evidence="4" id="KW-1185">Reference proteome</keyword>
<dbReference type="SUPFAM" id="SSF52540">
    <property type="entry name" value="P-loop containing nucleoside triphosphate hydrolases"/>
    <property type="match status" value="1"/>
</dbReference>
<gene>
    <name evidence="3" type="ORF">SAMN05421659_102142</name>
</gene>
<evidence type="ECO:0000259" key="2">
    <source>
        <dbReference type="Pfam" id="PF03008"/>
    </source>
</evidence>
<evidence type="ECO:0000313" key="3">
    <source>
        <dbReference type="EMBL" id="SEV92105.1"/>
    </source>
</evidence>
<dbReference type="GO" id="GO:0005524">
    <property type="term" value="F:ATP binding"/>
    <property type="evidence" value="ECO:0007669"/>
    <property type="project" value="InterPro"/>
</dbReference>
<accession>A0A1I0MVQ0</accession>
<evidence type="ECO:0000259" key="1">
    <source>
        <dbReference type="Pfam" id="PF01637"/>
    </source>
</evidence>
<protein>
    <recommendedName>
        <fullName evidence="5">DUF234 domain-containing protein</fullName>
    </recommendedName>
</protein>
<sequence>MLFGRTNELQSLEDMYVGDKNSFSILYGRSSIGKTTLLKEFCKDKECIYYSAPQASEKEQFQIMKKNISRQLGIDPDSEMIATKNTYSELLSLIDNMNSSVKLLIIEGFPNIVKSNKEFISAIASIVKGEEIDSKTMIICTSSSVSWIENSLVSSIGTHAYSISAFLKLKELSFVDTVRMFPKYSVPDCLRLYAITGGVPGYMSKFSDSVSLKDNICTQIIKIGSSLSNEGSEYIKEELRETALYNTILFCIANGKYKLNELHEQTNFGRDKISVYLKNLIEREIVEKIFSYDTQGYEHTRKGLYRIKAGLVEFWFRYIYANASELNLCEPEEFYDTYIKDSLDEFASETFIKVGTEFIELMDSMGRLQIKTSRRGRWWGKNGNIDIIACDNKNHYVIGKCNWLSDVFTFEMFEELMYNVSLANIGKDYIYLFSKGTFDEELTKFADENDNVTLIGINDL</sequence>
<dbReference type="InterPro" id="IPR027417">
    <property type="entry name" value="P-loop_NTPase"/>
</dbReference>
<dbReference type="AlphaFoldDB" id="A0A1I0MVQ0"/>
<evidence type="ECO:0008006" key="5">
    <source>
        <dbReference type="Google" id="ProtNLM"/>
    </source>
</evidence>
<organism evidence="3 4">
    <name type="scientific">[Clostridium] fimetarium</name>
    <dbReference type="NCBI Taxonomy" id="99656"/>
    <lineage>
        <taxon>Bacteria</taxon>
        <taxon>Bacillati</taxon>
        <taxon>Bacillota</taxon>
        <taxon>Clostridia</taxon>
        <taxon>Lachnospirales</taxon>
        <taxon>Lachnospiraceae</taxon>
    </lineage>
</organism>
<dbReference type="InterPro" id="IPR036390">
    <property type="entry name" value="WH_DNA-bd_sf"/>
</dbReference>
<dbReference type="EMBL" id="FOJI01000002">
    <property type="protein sequence ID" value="SEV92105.1"/>
    <property type="molecule type" value="Genomic_DNA"/>
</dbReference>
<feature type="domain" description="DUF234" evidence="2">
    <location>
        <begin position="315"/>
        <end position="404"/>
    </location>
</feature>
<proteinExistence type="predicted"/>
<feature type="domain" description="ATPase" evidence="1">
    <location>
        <begin position="3"/>
        <end position="205"/>
    </location>
</feature>
<dbReference type="Pfam" id="PF03008">
    <property type="entry name" value="DUF234"/>
    <property type="match status" value="1"/>
</dbReference>
<dbReference type="Pfam" id="PF01637">
    <property type="entry name" value="ATPase_2"/>
    <property type="match status" value="1"/>
</dbReference>
<dbReference type="InterPro" id="IPR011579">
    <property type="entry name" value="ATPase_dom"/>
</dbReference>
<dbReference type="Proteomes" id="UP000199701">
    <property type="component" value="Unassembled WGS sequence"/>
</dbReference>
<dbReference type="RefSeq" id="WP_092450493.1">
    <property type="nucleotide sequence ID" value="NZ_FOJI01000002.1"/>
</dbReference>
<dbReference type="InterPro" id="IPR004256">
    <property type="entry name" value="DUF234"/>
</dbReference>
<evidence type="ECO:0000313" key="4">
    <source>
        <dbReference type="Proteomes" id="UP000199701"/>
    </source>
</evidence>
<dbReference type="PANTHER" id="PTHR34704:SF1">
    <property type="entry name" value="ATPASE"/>
    <property type="match status" value="1"/>
</dbReference>
<dbReference type="Gene3D" id="3.40.50.300">
    <property type="entry name" value="P-loop containing nucleotide triphosphate hydrolases"/>
    <property type="match status" value="1"/>
</dbReference>
<name>A0A1I0MVQ0_9FIRM</name>
<reference evidence="3 4" key="1">
    <citation type="submission" date="2016-10" db="EMBL/GenBank/DDBJ databases">
        <authorList>
            <person name="de Groot N.N."/>
        </authorList>
    </citation>
    <scope>NUCLEOTIDE SEQUENCE [LARGE SCALE GENOMIC DNA]</scope>
    <source>
        <strain evidence="3 4">DSM 9179</strain>
    </source>
</reference>